<dbReference type="EMBL" id="JGYP01000002">
    <property type="protein sequence ID" value="KFI45957.1"/>
    <property type="molecule type" value="Genomic_DNA"/>
</dbReference>
<gene>
    <name evidence="1" type="ORF">BBOH_0764</name>
</gene>
<protein>
    <submittedName>
        <fullName evidence="1">Uncharacterized protein</fullName>
    </submittedName>
</protein>
<organism evidence="1 2">
    <name type="scientific">Bifidobacterium bohemicum DSM 22767</name>
    <dbReference type="NCBI Taxonomy" id="1437606"/>
    <lineage>
        <taxon>Bacteria</taxon>
        <taxon>Bacillati</taxon>
        <taxon>Actinomycetota</taxon>
        <taxon>Actinomycetes</taxon>
        <taxon>Bifidobacteriales</taxon>
        <taxon>Bifidobacteriaceae</taxon>
        <taxon>Bifidobacterium</taxon>
    </lineage>
</organism>
<evidence type="ECO:0000313" key="2">
    <source>
        <dbReference type="Proteomes" id="UP000029096"/>
    </source>
</evidence>
<dbReference type="RefSeq" id="WP_033522143.1">
    <property type="nucleotide sequence ID" value="NZ_JDUS01000018.1"/>
</dbReference>
<comment type="caution">
    <text evidence="1">The sequence shown here is derived from an EMBL/GenBank/DDBJ whole genome shotgun (WGS) entry which is preliminary data.</text>
</comment>
<accession>A0A086ZHF7</accession>
<dbReference type="Proteomes" id="UP000029096">
    <property type="component" value="Unassembled WGS sequence"/>
</dbReference>
<dbReference type="STRING" id="1437606.BBOH_0764"/>
<evidence type="ECO:0000313" key="1">
    <source>
        <dbReference type="EMBL" id="KFI45957.1"/>
    </source>
</evidence>
<name>A0A086ZHF7_9BIFI</name>
<keyword evidence="2" id="KW-1185">Reference proteome</keyword>
<dbReference type="AlphaFoldDB" id="A0A086ZHF7"/>
<sequence length="316" mass="35954">MIPSYVFYKKLNKDNVVDEVMAESAVFNNVLNQTVIKSIYKTLNEKRLLLQRTTLTDFRNYLSSSETDLFEEISITCKKDGKTTTRLVTRHKEVSPYAIALSLAPHTYASHYSALYLQNLTLNIPKPIYVKKKATRPKAMPEPEKLSQAQLEKTFAVPAKTTNSIYTFRYKGVTREVYLLEKSATVDNGITRISAPHAPAGIAISGVEKTLIECVLKPNYAGGAQEVLNAFYAAKDRLKILRMMQLLEEGRYSLPYGKNILFYMDRAGYSERQKDLVRQRMSPATQELITYLEKNMHNPALDANIGIYYPERIAVQ</sequence>
<proteinExistence type="predicted"/>
<reference evidence="1 2" key="1">
    <citation type="submission" date="2014-03" db="EMBL/GenBank/DDBJ databases">
        <title>Genomics of Bifidobacteria.</title>
        <authorList>
            <person name="Ventura M."/>
            <person name="Milani C."/>
            <person name="Lugli G.A."/>
        </authorList>
    </citation>
    <scope>NUCLEOTIDE SEQUENCE [LARGE SCALE GENOMIC DNA]</scope>
    <source>
        <strain evidence="1 2">DSM 22767</strain>
    </source>
</reference>
<dbReference type="OrthoDB" id="3240019at2"/>
<dbReference type="eggNOG" id="COG5340">
    <property type="taxonomic scope" value="Bacteria"/>
</dbReference>